<accession>A0A1D3JXV8</accession>
<gene>
    <name evidence="5" type="ORF">PVE_R1G3026</name>
</gene>
<name>A0A1D3JXV8_PSEVE</name>
<evidence type="ECO:0000259" key="4">
    <source>
        <dbReference type="Pfam" id="PF00419"/>
    </source>
</evidence>
<evidence type="ECO:0000313" key="5">
    <source>
        <dbReference type="EMBL" id="SBW80910.1"/>
    </source>
</evidence>
<evidence type="ECO:0000256" key="2">
    <source>
        <dbReference type="ARBA" id="ARBA00006671"/>
    </source>
</evidence>
<dbReference type="Gene3D" id="2.60.40.1090">
    <property type="entry name" value="Fimbrial-type adhesion domain"/>
    <property type="match status" value="1"/>
</dbReference>
<feature type="domain" description="Fimbrial-type adhesion" evidence="4">
    <location>
        <begin position="256"/>
        <end position="410"/>
    </location>
</feature>
<dbReference type="InterPro" id="IPR000259">
    <property type="entry name" value="Adhesion_dom_fimbrial"/>
</dbReference>
<proteinExistence type="inferred from homology"/>
<dbReference type="InterPro" id="IPR036937">
    <property type="entry name" value="Adhesion_dom_fimbrial_sf"/>
</dbReference>
<dbReference type="GO" id="GO:0009289">
    <property type="term" value="C:pilus"/>
    <property type="evidence" value="ECO:0007669"/>
    <property type="project" value="UniProtKB-SubCell"/>
</dbReference>
<dbReference type="PANTHER" id="PTHR33420:SF14">
    <property type="entry name" value="TYPE 1 FIMBRIN D-MANNOSE SPECIFIC ADHESIN"/>
    <property type="match status" value="1"/>
</dbReference>
<comment type="subcellular location">
    <subcellularLocation>
        <location evidence="1">Fimbrium</location>
    </subcellularLocation>
</comment>
<dbReference type="SUPFAM" id="SSF49401">
    <property type="entry name" value="Bacterial adhesins"/>
    <property type="match status" value="1"/>
</dbReference>
<organism evidence="5 6">
    <name type="scientific">Pseudomonas veronii 1YdBTEX2</name>
    <dbReference type="NCBI Taxonomy" id="1295141"/>
    <lineage>
        <taxon>Bacteria</taxon>
        <taxon>Pseudomonadati</taxon>
        <taxon>Pseudomonadota</taxon>
        <taxon>Gammaproteobacteria</taxon>
        <taxon>Pseudomonadales</taxon>
        <taxon>Pseudomonadaceae</taxon>
        <taxon>Pseudomonas</taxon>
    </lineage>
</organism>
<dbReference type="EMBL" id="LT599583">
    <property type="protein sequence ID" value="SBW80910.1"/>
    <property type="molecule type" value="Genomic_DNA"/>
</dbReference>
<dbReference type="Proteomes" id="UP000245431">
    <property type="component" value="Chromosome PVE_r1"/>
</dbReference>
<dbReference type="RefSeq" id="WP_017846241.1">
    <property type="nucleotide sequence ID" value="NZ_AOUH01000016.1"/>
</dbReference>
<evidence type="ECO:0000256" key="1">
    <source>
        <dbReference type="ARBA" id="ARBA00004561"/>
    </source>
</evidence>
<evidence type="ECO:0000256" key="3">
    <source>
        <dbReference type="ARBA" id="ARBA00023263"/>
    </source>
</evidence>
<evidence type="ECO:0000313" key="6">
    <source>
        <dbReference type="Proteomes" id="UP000245431"/>
    </source>
</evidence>
<reference evidence="6" key="1">
    <citation type="submission" date="2016-07" db="EMBL/GenBank/DDBJ databases">
        <authorList>
            <person name="Florea S."/>
            <person name="Webb J.S."/>
            <person name="Jaromczyk J."/>
            <person name="Schardl C.L."/>
        </authorList>
    </citation>
    <scope>NUCLEOTIDE SEQUENCE [LARGE SCALE GENOMIC DNA]</scope>
    <source>
        <strain evidence="6">1YdBTEX2</strain>
    </source>
</reference>
<comment type="similarity">
    <text evidence="2">Belongs to the fimbrial protein family.</text>
</comment>
<sequence length="411" mass="43138">MKYSEPRLANLLNSWGVRLAKLCSAVTLILGALWVSPVYAEIGSCSASSFQASGGWDIKQPATFGNGTVLASITMKLPITLTNIRGGGNSTTGADSVYSWGIQTNAGGSYPNYDTSTNSVPLSTTSGIGGRMTITSLTSNILTRVISYTPVILAPNTLDVAYAYLPTSNNFIRYNGSVTYYAQYELVIVDAAKYAANDTTTTLLSQYMAAQRGPQLLVGMYVYPDSTGTQSTINCFRGSNYALNLPQLQSALPKDLPTCKFSAGELNQTVKLNSATQSQIASQGSTRSAGTVGEMAFSITASACGKGAVYSTYFTDALHTGSQQNYLQPSAGNKVGVRLYHSNETAPITFGPTPTGSTLPSQAPIQYGNSSAAAGASYTMPFTAQYVRMPGVDTAPAGAVTAMATVTIVYP</sequence>
<dbReference type="Pfam" id="PF00419">
    <property type="entry name" value="Fimbrial"/>
    <property type="match status" value="1"/>
</dbReference>
<dbReference type="AlphaFoldDB" id="A0A1D3JXV8"/>
<keyword evidence="3" id="KW-0281">Fimbrium</keyword>
<dbReference type="InterPro" id="IPR008966">
    <property type="entry name" value="Adhesion_dom_sf"/>
</dbReference>
<protein>
    <recommendedName>
        <fullName evidence="4">Fimbrial-type adhesion domain-containing protein</fullName>
    </recommendedName>
</protein>
<dbReference type="InterPro" id="IPR050263">
    <property type="entry name" value="Bact_Fimbrial_Adh_Pro"/>
</dbReference>
<dbReference type="PANTHER" id="PTHR33420">
    <property type="entry name" value="FIMBRIAL SUBUNIT ELFA-RELATED"/>
    <property type="match status" value="1"/>
</dbReference>
<dbReference type="GO" id="GO:0043709">
    <property type="term" value="P:cell adhesion involved in single-species biofilm formation"/>
    <property type="evidence" value="ECO:0007669"/>
    <property type="project" value="TreeGrafter"/>
</dbReference>